<evidence type="ECO:0000313" key="5">
    <source>
        <dbReference type="EMBL" id="MBB5661100.1"/>
    </source>
</evidence>
<evidence type="ECO:0000256" key="1">
    <source>
        <dbReference type="ARBA" id="ARBA00023125"/>
    </source>
</evidence>
<dbReference type="Pfam" id="PF00239">
    <property type="entry name" value="Resolvase"/>
    <property type="match status" value="1"/>
</dbReference>
<keyword evidence="1" id="KW-0238">DNA-binding</keyword>
<comment type="caution">
    <text evidence="5">The sequence shown here is derived from an EMBL/GenBank/DDBJ whole genome shotgun (WGS) entry which is preliminary data.</text>
</comment>
<proteinExistence type="predicted"/>
<evidence type="ECO:0000259" key="4">
    <source>
        <dbReference type="PROSITE" id="PS51736"/>
    </source>
</evidence>
<dbReference type="EMBL" id="JACIJB010000007">
    <property type="protein sequence ID" value="MBB5661100.1"/>
    <property type="molecule type" value="Genomic_DNA"/>
</dbReference>
<dbReference type="PROSITE" id="PS51736">
    <property type="entry name" value="RECOMBINASES_3"/>
    <property type="match status" value="1"/>
</dbReference>
<dbReference type="PANTHER" id="PTHR30461">
    <property type="entry name" value="DNA-INVERTASE FROM LAMBDOID PROPHAGE"/>
    <property type="match status" value="1"/>
</dbReference>
<dbReference type="InterPro" id="IPR036162">
    <property type="entry name" value="Resolvase-like_N_sf"/>
</dbReference>
<accession>A0A7W9A4U9</accession>
<evidence type="ECO:0000256" key="2">
    <source>
        <dbReference type="ARBA" id="ARBA00023172"/>
    </source>
</evidence>
<dbReference type="Gene3D" id="3.40.50.1390">
    <property type="entry name" value="Resolvase, N-terminal catalytic domain"/>
    <property type="match status" value="1"/>
</dbReference>
<reference evidence="5 6" key="1">
    <citation type="submission" date="2020-08" db="EMBL/GenBank/DDBJ databases">
        <title>Genomic Encyclopedia of Type Strains, Phase IV (KMG-IV): sequencing the most valuable type-strain genomes for metagenomic binning, comparative biology and taxonomic classification.</title>
        <authorList>
            <person name="Goeker M."/>
        </authorList>
    </citation>
    <scope>NUCLEOTIDE SEQUENCE [LARGE SCALE GENOMIC DNA]</scope>
    <source>
        <strain evidence="5 6">DSM 24448</strain>
    </source>
</reference>
<evidence type="ECO:0000256" key="3">
    <source>
        <dbReference type="SAM" id="Coils"/>
    </source>
</evidence>
<keyword evidence="6" id="KW-1185">Reference proteome</keyword>
<dbReference type="Pfam" id="PF13408">
    <property type="entry name" value="Zn_ribbon_recom"/>
    <property type="match status" value="1"/>
</dbReference>
<dbReference type="Proteomes" id="UP000548978">
    <property type="component" value="Unassembled WGS sequence"/>
</dbReference>
<dbReference type="SMART" id="SM00857">
    <property type="entry name" value="Resolvase"/>
    <property type="match status" value="1"/>
</dbReference>
<dbReference type="Pfam" id="PF07508">
    <property type="entry name" value="Recombinase"/>
    <property type="match status" value="1"/>
</dbReference>
<sequence>MDAILYIRFSTAEQKTGDSYDRQRRDGLAYIEKMGWRHTATIEDLGKSAWKGEHMLSTGALGKLSAEVAAGDIGKGTVIVAEKTDRLSREGWEPLFDWLRDMTRRGVSVATTDGHLFSPETMKDQLSIIKILLGGQADQSHSETISRRVRDSYEAAIEAAANGGPKVSGKCPGWMTLNKDRMGFTYHADRVALVQDIYEQAAAGRGARWIAKNLNERGIPPWGRKFKAGVGWDPTTINWIIQSPAVEGEFRVGYSNPARVKTAPRTIPGYYERIVDADLVARARAAFESRKVTGGGRHTATAVNLFRGLMRCGACGSRMYLNSRHNRYALQCVSAGGSRGCDAKETYLYDDFEQTALDTILDLALDDKWFSKADDTYPLTVALAEAQKRLADHEARLQRAVDKVLDDEVGELFAARLPSLKRAVQDATNEVSETEKALARARGVVSANEHQKRVMEVRGAIEDPDPAIREASRLKVIQALQGIVESVTCDIYSDYGRCFKITLKTGAYNIVIGDDGVVWEQNYNPEFYFGDNTDHLTQESAVGKLLADIRRRWTAET</sequence>
<organism evidence="5 6">
    <name type="scientific">Brevundimonas halotolerans</name>
    <dbReference type="NCBI Taxonomy" id="69670"/>
    <lineage>
        <taxon>Bacteria</taxon>
        <taxon>Pseudomonadati</taxon>
        <taxon>Pseudomonadota</taxon>
        <taxon>Alphaproteobacteria</taxon>
        <taxon>Caulobacterales</taxon>
        <taxon>Caulobacteraceae</taxon>
        <taxon>Brevundimonas</taxon>
    </lineage>
</organism>
<protein>
    <submittedName>
        <fullName evidence="5">DNA invertase Pin-like site-specific DNA recombinase</fullName>
    </submittedName>
</protein>
<dbReference type="InterPro" id="IPR038109">
    <property type="entry name" value="DNA_bind_recomb_sf"/>
</dbReference>
<dbReference type="OrthoDB" id="9791494at2"/>
<evidence type="ECO:0000313" key="6">
    <source>
        <dbReference type="Proteomes" id="UP000548978"/>
    </source>
</evidence>
<dbReference type="GO" id="GO:0003677">
    <property type="term" value="F:DNA binding"/>
    <property type="evidence" value="ECO:0007669"/>
    <property type="project" value="UniProtKB-KW"/>
</dbReference>
<feature type="coiled-coil region" evidence="3">
    <location>
        <begin position="383"/>
        <end position="444"/>
    </location>
</feature>
<feature type="domain" description="Resolvase/invertase-type recombinase catalytic" evidence="4">
    <location>
        <begin position="2"/>
        <end position="163"/>
    </location>
</feature>
<dbReference type="Gene3D" id="3.90.1750.20">
    <property type="entry name" value="Putative Large Serine Recombinase, Chain B, Domain 2"/>
    <property type="match status" value="1"/>
</dbReference>
<keyword evidence="2" id="KW-0233">DNA recombination</keyword>
<dbReference type="InterPro" id="IPR025827">
    <property type="entry name" value="Zn_ribbon_recom_dom"/>
</dbReference>
<dbReference type="CDD" id="cd00338">
    <property type="entry name" value="Ser_Recombinase"/>
    <property type="match status" value="1"/>
</dbReference>
<gene>
    <name evidence="5" type="ORF">FHS65_001858</name>
</gene>
<dbReference type="InterPro" id="IPR050639">
    <property type="entry name" value="SSR_resolvase"/>
</dbReference>
<keyword evidence="3" id="KW-0175">Coiled coil</keyword>
<dbReference type="SUPFAM" id="SSF53041">
    <property type="entry name" value="Resolvase-like"/>
    <property type="match status" value="1"/>
</dbReference>
<dbReference type="InterPro" id="IPR006119">
    <property type="entry name" value="Resolv_N"/>
</dbReference>
<dbReference type="RefSeq" id="WP_123288339.1">
    <property type="nucleotide sequence ID" value="NZ_JACIJB010000007.1"/>
</dbReference>
<dbReference type="GO" id="GO:0000150">
    <property type="term" value="F:DNA strand exchange activity"/>
    <property type="evidence" value="ECO:0007669"/>
    <property type="project" value="InterPro"/>
</dbReference>
<dbReference type="AlphaFoldDB" id="A0A7W9A4U9"/>
<name>A0A7W9A4U9_9CAUL</name>
<dbReference type="PANTHER" id="PTHR30461:SF2">
    <property type="entry name" value="SERINE RECOMBINASE PINE-RELATED"/>
    <property type="match status" value="1"/>
</dbReference>
<dbReference type="InterPro" id="IPR011109">
    <property type="entry name" value="DNA_bind_recombinase_dom"/>
</dbReference>